<dbReference type="PROSITE" id="PS50023">
    <property type="entry name" value="LIM_DOMAIN_2"/>
    <property type="match status" value="1"/>
</dbReference>
<dbReference type="EMBL" id="LZYO01000742">
    <property type="protein sequence ID" value="ODH12799.1"/>
    <property type="molecule type" value="Genomic_DNA"/>
</dbReference>
<dbReference type="CDD" id="cd09397">
    <property type="entry name" value="LIM1_UF1"/>
    <property type="match status" value="1"/>
</dbReference>
<evidence type="ECO:0000256" key="5">
    <source>
        <dbReference type="SAM" id="MobiDB-lite"/>
    </source>
</evidence>
<accession>A0A1D2J3C4</accession>
<dbReference type="InterPro" id="IPR017351">
    <property type="entry name" value="PINCH-1-4-like"/>
</dbReference>
<keyword evidence="1 4" id="KW-0479">Metal-binding</keyword>
<name>A0A1D2J3C4_PARBR</name>
<dbReference type="Proteomes" id="UP000242814">
    <property type="component" value="Unassembled WGS sequence"/>
</dbReference>
<protein>
    <recommendedName>
        <fullName evidence="6">LIM zinc-binding domain-containing protein</fullName>
    </recommendedName>
</protein>
<evidence type="ECO:0000256" key="3">
    <source>
        <dbReference type="ARBA" id="ARBA00023038"/>
    </source>
</evidence>
<dbReference type="FunFam" id="2.10.110.10:FF:000105">
    <property type="entry name" value="Similar to LIM domain-containing protein"/>
    <property type="match status" value="1"/>
</dbReference>
<evidence type="ECO:0000256" key="4">
    <source>
        <dbReference type="PROSITE-ProRule" id="PRU00125"/>
    </source>
</evidence>
<feature type="region of interest" description="Disordered" evidence="5">
    <location>
        <begin position="187"/>
        <end position="215"/>
    </location>
</feature>
<feature type="region of interest" description="Disordered" evidence="5">
    <location>
        <begin position="674"/>
        <end position="713"/>
    </location>
</feature>
<comment type="caution">
    <text evidence="7">The sequence shown here is derived from an EMBL/GenBank/DDBJ whole genome shotgun (WGS) entry which is preliminary data.</text>
</comment>
<dbReference type="OMA" id="QVYCERD"/>
<feature type="region of interest" description="Disordered" evidence="5">
    <location>
        <begin position="385"/>
        <end position="457"/>
    </location>
</feature>
<dbReference type="VEuPathDB" id="FungiDB:PABG_00823"/>
<evidence type="ECO:0000313" key="8">
    <source>
        <dbReference type="Proteomes" id="UP000242814"/>
    </source>
</evidence>
<dbReference type="InterPro" id="IPR001781">
    <property type="entry name" value="Znf_LIM"/>
</dbReference>
<feature type="compositionally biased region" description="Basic and acidic residues" evidence="5">
    <location>
        <begin position="274"/>
        <end position="285"/>
    </location>
</feature>
<evidence type="ECO:0000259" key="6">
    <source>
        <dbReference type="PROSITE" id="PS50023"/>
    </source>
</evidence>
<dbReference type="VEuPathDB" id="FungiDB:PADG_03279"/>
<organism evidence="7 8">
    <name type="scientific">Paracoccidioides brasiliensis</name>
    <dbReference type="NCBI Taxonomy" id="121759"/>
    <lineage>
        <taxon>Eukaryota</taxon>
        <taxon>Fungi</taxon>
        <taxon>Dikarya</taxon>
        <taxon>Ascomycota</taxon>
        <taxon>Pezizomycotina</taxon>
        <taxon>Eurotiomycetes</taxon>
        <taxon>Eurotiomycetidae</taxon>
        <taxon>Onygenales</taxon>
        <taxon>Ajellomycetaceae</taxon>
        <taxon>Paracoccidioides</taxon>
    </lineage>
</organism>
<feature type="region of interest" description="Disordered" evidence="5">
    <location>
        <begin position="472"/>
        <end position="513"/>
    </location>
</feature>
<feature type="compositionally biased region" description="Gly residues" evidence="5">
    <location>
        <begin position="674"/>
        <end position="695"/>
    </location>
</feature>
<dbReference type="GO" id="GO:0046872">
    <property type="term" value="F:metal ion binding"/>
    <property type="evidence" value="ECO:0007669"/>
    <property type="project" value="UniProtKB-KW"/>
</dbReference>
<feature type="domain" description="LIM zinc-binding" evidence="6">
    <location>
        <begin position="514"/>
        <end position="577"/>
    </location>
</feature>
<dbReference type="PANTHER" id="PTHR24210:SF14">
    <property type="entry name" value="LIM ZINC-BINDING DOMAIN-CONTAINING PROTEIN"/>
    <property type="match status" value="1"/>
</dbReference>
<feature type="compositionally biased region" description="Low complexity" evidence="5">
    <location>
        <begin position="327"/>
        <end position="337"/>
    </location>
</feature>
<evidence type="ECO:0000313" key="7">
    <source>
        <dbReference type="EMBL" id="ODH12799.1"/>
    </source>
</evidence>
<dbReference type="Pfam" id="PF00412">
    <property type="entry name" value="LIM"/>
    <property type="match status" value="2"/>
</dbReference>
<dbReference type="SUPFAM" id="SSF57716">
    <property type="entry name" value="Glucocorticoid receptor-like (DNA-binding domain)"/>
    <property type="match status" value="2"/>
</dbReference>
<sequence length="731" mass="79230">MAADLDAGEVLAVIKCSKCNASVGISEMGDHTCSRPSQQLTPPPDQDSHNPFRGPTYTAGFNREGKSGRLGPPPRINPFAANHHFKHRDLLTPANSDGTPSLSPLPLKRSQTTPISPAPEPANEDDSYTCVRSHTVAGSGMRSGPGIWTPATGGVFTRMPFENSPDRIEDDAISEYCNNNLSILRSPAPDASENRCRPRSTNRHRREVSIDNKSILRMSTANSRFGDSGLGPYSPRNLSIGGRNVMDEVPPLPTGPIKSFTPGPCDAIPSSYRFESKEDFEKDRVTGASPPKNQQKKGVFGSSDFGLPSQPKLPRNPEDGTILRQPSNATTNSTTSSRSFRYVVQEKGIANKPEYGPSMSPTHEYRIDQDFSVSNFARDLGLSHSTHPSISSTGTTLSDMTSGSSHSTRPSEVSNETSPLKSASGNLSSWDSSTLDLEPSRPDDLFGDGVDSPTDPSFQNGHLLSMIWETDRSNGSGSKLRSGLPPEPTVNDARSPPTQALTRNATRTPTGRRNRCRGCQQIIVGKSISSADGRLTGRWHKACFVCYTCRSPFQTADFYVLDNLPYCAQHYHELNGSLCGACNTGIEGQCLETEEETDNLGGGTRKKYHPDCFKCRTCSMVLRGDYFEWNGIPYCEQDGRCAASATYPPQPSHMMPPEGGSGYNRWPSHSPAGGYPGGYGPGPGAGPRNGPGGSTGMRYPSSNSNLRVPPQGMTYNGRRYPERRTTKLMMI</sequence>
<feature type="region of interest" description="Disordered" evidence="5">
    <location>
        <begin position="249"/>
        <end position="342"/>
    </location>
</feature>
<dbReference type="AlphaFoldDB" id="A0A1D2J3C4"/>
<feature type="compositionally biased region" description="Basic residues" evidence="5">
    <location>
        <begin position="197"/>
        <end position="206"/>
    </location>
</feature>
<feature type="compositionally biased region" description="Polar residues" evidence="5">
    <location>
        <begin position="385"/>
        <end position="435"/>
    </location>
</feature>
<gene>
    <name evidence="7" type="ORF">ACO22_07903</name>
</gene>
<feature type="compositionally biased region" description="Polar residues" evidence="5">
    <location>
        <begin position="496"/>
        <end position="509"/>
    </location>
</feature>
<evidence type="ECO:0000256" key="2">
    <source>
        <dbReference type="ARBA" id="ARBA00022833"/>
    </source>
</evidence>
<dbReference type="Gene3D" id="2.10.110.10">
    <property type="entry name" value="Cysteine Rich Protein"/>
    <property type="match status" value="2"/>
</dbReference>
<dbReference type="PANTHER" id="PTHR24210">
    <property type="entry name" value="LIM DOMAIN-CONTAINING PROTEIN"/>
    <property type="match status" value="1"/>
</dbReference>
<feature type="compositionally biased region" description="Polar residues" evidence="5">
    <location>
        <begin position="93"/>
        <end position="102"/>
    </location>
</feature>
<keyword evidence="3 4" id="KW-0440">LIM domain</keyword>
<keyword evidence="2 4" id="KW-0862">Zinc</keyword>
<feature type="region of interest" description="Disordered" evidence="5">
    <location>
        <begin position="29"/>
        <end position="128"/>
    </location>
</feature>
<reference evidence="7 8" key="1">
    <citation type="submission" date="2016-06" db="EMBL/GenBank/DDBJ databases">
        <authorList>
            <person name="Kjaerup R.B."/>
            <person name="Dalgaard T.S."/>
            <person name="Juul-Madsen H.R."/>
        </authorList>
    </citation>
    <scope>NUCLEOTIDE SEQUENCE [LARGE SCALE GENOMIC DNA]</scope>
    <source>
        <strain evidence="7 8">Pb300</strain>
    </source>
</reference>
<proteinExistence type="predicted"/>
<dbReference type="GO" id="GO:0030695">
    <property type="term" value="F:GTPase regulator activity"/>
    <property type="evidence" value="ECO:0007669"/>
    <property type="project" value="UniProtKB-ARBA"/>
</dbReference>
<evidence type="ECO:0000256" key="1">
    <source>
        <dbReference type="ARBA" id="ARBA00022723"/>
    </source>
</evidence>
<dbReference type="SMART" id="SM00132">
    <property type="entry name" value="LIM"/>
    <property type="match status" value="2"/>
</dbReference>
<dbReference type="CDD" id="cd08368">
    <property type="entry name" value="LIM"/>
    <property type="match status" value="1"/>
</dbReference>